<keyword evidence="14" id="KW-1185">Reference proteome</keyword>
<evidence type="ECO:0000256" key="2">
    <source>
        <dbReference type="ARBA" id="ARBA00022473"/>
    </source>
</evidence>
<evidence type="ECO:0000313" key="13">
    <source>
        <dbReference type="Ensembl" id="ENSPMRP00000015975.1"/>
    </source>
</evidence>
<comment type="subunit">
    <text evidence="9">Heterodimer with TCF3/isoform E12.</text>
</comment>
<dbReference type="CDD" id="cd11422">
    <property type="entry name" value="bHLH_TS_FIGLA"/>
    <property type="match status" value="1"/>
</dbReference>
<organism evidence="13 14">
    <name type="scientific">Podarcis muralis</name>
    <name type="common">Wall lizard</name>
    <name type="synonym">Lacerta muralis</name>
    <dbReference type="NCBI Taxonomy" id="64176"/>
    <lineage>
        <taxon>Eukaryota</taxon>
        <taxon>Metazoa</taxon>
        <taxon>Chordata</taxon>
        <taxon>Craniata</taxon>
        <taxon>Vertebrata</taxon>
        <taxon>Euteleostomi</taxon>
        <taxon>Lepidosauria</taxon>
        <taxon>Squamata</taxon>
        <taxon>Bifurcata</taxon>
        <taxon>Unidentata</taxon>
        <taxon>Episquamata</taxon>
        <taxon>Laterata</taxon>
        <taxon>Lacertibaenia</taxon>
        <taxon>Lacertidae</taxon>
        <taxon>Podarcis</taxon>
    </lineage>
</organism>
<dbReference type="PROSITE" id="PS50888">
    <property type="entry name" value="BHLH"/>
    <property type="match status" value="1"/>
</dbReference>
<dbReference type="Ensembl" id="ENSPMRT00000017055.1">
    <property type="protein sequence ID" value="ENSPMRP00000015975.1"/>
    <property type="gene ID" value="ENSPMRG00000010674.1"/>
</dbReference>
<dbReference type="SUPFAM" id="SSF47459">
    <property type="entry name" value="HLH, helix-loop-helix DNA-binding domain"/>
    <property type="match status" value="1"/>
</dbReference>
<dbReference type="GO" id="GO:0000981">
    <property type="term" value="F:DNA-binding transcription factor activity, RNA polymerase II-specific"/>
    <property type="evidence" value="ECO:0007669"/>
    <property type="project" value="TreeGrafter"/>
</dbReference>
<dbReference type="Pfam" id="PF00010">
    <property type="entry name" value="HLH"/>
    <property type="match status" value="1"/>
</dbReference>
<dbReference type="PANTHER" id="PTHR23349:SF57">
    <property type="entry name" value="FACTOR IN THE GERMLINE ALPHA"/>
    <property type="match status" value="1"/>
</dbReference>
<evidence type="ECO:0000256" key="1">
    <source>
        <dbReference type="ARBA" id="ARBA00004123"/>
    </source>
</evidence>
<dbReference type="PANTHER" id="PTHR23349">
    <property type="entry name" value="BASIC HELIX-LOOP-HELIX TRANSCRIPTION FACTOR, TWIST"/>
    <property type="match status" value="1"/>
</dbReference>
<dbReference type="GO" id="GO:0048477">
    <property type="term" value="P:oogenesis"/>
    <property type="evidence" value="ECO:0007669"/>
    <property type="project" value="UniProtKB-KW"/>
</dbReference>
<dbReference type="GO" id="GO:0000977">
    <property type="term" value="F:RNA polymerase II transcription regulatory region sequence-specific DNA binding"/>
    <property type="evidence" value="ECO:0007669"/>
    <property type="project" value="TreeGrafter"/>
</dbReference>
<sequence>MAMQETQQLPQLAPAPSAVILGEMLNEHFGPMPVKAPITRMKKKSSGVYLPTVNQDQVLGRRQAANAKERERIKNLNSCFSKLKAIVPLIPKDRKPSKVDMLKATSEYIRLLRSVLEETGGCEVGAKLTLFPWFVAKPCAVWVPGHPLECTCGAWALLTGTPVALELRLLPSRLLQPCPSLESYKQNCN</sequence>
<dbReference type="GeneTree" id="ENSGT00440000033552"/>
<dbReference type="AlphaFoldDB" id="A0A670IVL6"/>
<evidence type="ECO:0000256" key="10">
    <source>
        <dbReference type="ARBA" id="ARBA00071496"/>
    </source>
</evidence>
<evidence type="ECO:0000256" key="9">
    <source>
        <dbReference type="ARBA" id="ARBA00065083"/>
    </source>
</evidence>
<dbReference type="GO" id="GO:0005634">
    <property type="term" value="C:nucleus"/>
    <property type="evidence" value="ECO:0007669"/>
    <property type="project" value="UniProtKB-SubCell"/>
</dbReference>
<accession>A0A670IVL6</accession>
<keyword evidence="5" id="KW-0805">Transcription regulation</keyword>
<evidence type="ECO:0000256" key="8">
    <source>
        <dbReference type="ARBA" id="ARBA00023242"/>
    </source>
</evidence>
<dbReference type="InterPro" id="IPR011598">
    <property type="entry name" value="bHLH_dom"/>
</dbReference>
<name>A0A670IVL6_PODMU</name>
<keyword evidence="6" id="KW-0238">DNA-binding</keyword>
<keyword evidence="3" id="KW-0221">Differentiation</keyword>
<dbReference type="InterPro" id="IPR050283">
    <property type="entry name" value="E-box_TF_Regulators"/>
</dbReference>
<dbReference type="Gene3D" id="4.10.280.10">
    <property type="entry name" value="Helix-loop-helix DNA-binding domain"/>
    <property type="match status" value="1"/>
</dbReference>
<keyword evidence="7" id="KW-0804">Transcription</keyword>
<reference evidence="13 14" key="1">
    <citation type="journal article" date="2019" name="Proc. Natl. Acad. Sci. U.S.A.">
        <title>Regulatory changes in pterin and carotenoid genes underlie balanced color polymorphisms in the wall lizard.</title>
        <authorList>
            <person name="Andrade P."/>
            <person name="Pinho C."/>
            <person name="Perez I de Lanuza G."/>
            <person name="Afonso S."/>
            <person name="Brejcha J."/>
            <person name="Rubin C.J."/>
            <person name="Wallerman O."/>
            <person name="Pereira P."/>
            <person name="Sabatino S.J."/>
            <person name="Bellati A."/>
            <person name="Pellitteri-Rosa D."/>
            <person name="Bosakova Z."/>
            <person name="Bunikis I."/>
            <person name="Carretero M.A."/>
            <person name="Feiner N."/>
            <person name="Marsik P."/>
            <person name="Pauperio F."/>
            <person name="Salvi D."/>
            <person name="Soler L."/>
            <person name="While G.M."/>
            <person name="Uller T."/>
            <person name="Font E."/>
            <person name="Andersson L."/>
            <person name="Carneiro M."/>
        </authorList>
    </citation>
    <scope>NUCLEOTIDE SEQUENCE</scope>
</reference>
<protein>
    <recommendedName>
        <fullName evidence="10">Factor in the germline alpha</fullName>
    </recommendedName>
    <alternativeName>
        <fullName evidence="11">Transcription factor FIGa</fullName>
    </alternativeName>
</protein>
<dbReference type="FunFam" id="4.10.280.10:FF:000068">
    <property type="entry name" value="factor in the germline alpha"/>
    <property type="match status" value="1"/>
</dbReference>
<evidence type="ECO:0000256" key="5">
    <source>
        <dbReference type="ARBA" id="ARBA00023015"/>
    </source>
</evidence>
<keyword evidence="8" id="KW-0539">Nucleus</keyword>
<dbReference type="Proteomes" id="UP000472272">
    <property type="component" value="Chromosome 8"/>
</dbReference>
<reference evidence="13" key="3">
    <citation type="submission" date="2025-09" db="UniProtKB">
        <authorList>
            <consortium name="Ensembl"/>
        </authorList>
    </citation>
    <scope>IDENTIFICATION</scope>
</reference>
<evidence type="ECO:0000256" key="11">
    <source>
        <dbReference type="ARBA" id="ARBA00076899"/>
    </source>
</evidence>
<feature type="domain" description="BHLH" evidence="12">
    <location>
        <begin position="60"/>
        <end position="112"/>
    </location>
</feature>
<proteinExistence type="predicted"/>
<evidence type="ECO:0000256" key="3">
    <source>
        <dbReference type="ARBA" id="ARBA00022782"/>
    </source>
</evidence>
<dbReference type="SMART" id="SM00353">
    <property type="entry name" value="HLH"/>
    <property type="match status" value="1"/>
</dbReference>
<keyword evidence="2" id="KW-0217">Developmental protein</keyword>
<evidence type="ECO:0000259" key="12">
    <source>
        <dbReference type="PROSITE" id="PS50888"/>
    </source>
</evidence>
<reference evidence="13" key="2">
    <citation type="submission" date="2025-08" db="UniProtKB">
        <authorList>
            <consortium name="Ensembl"/>
        </authorList>
    </citation>
    <scope>IDENTIFICATION</scope>
</reference>
<evidence type="ECO:0000256" key="4">
    <source>
        <dbReference type="ARBA" id="ARBA00022943"/>
    </source>
</evidence>
<evidence type="ECO:0000256" key="6">
    <source>
        <dbReference type="ARBA" id="ARBA00023125"/>
    </source>
</evidence>
<evidence type="ECO:0000313" key="14">
    <source>
        <dbReference type="Proteomes" id="UP000472272"/>
    </source>
</evidence>
<keyword evidence="4" id="KW-0896">Oogenesis</keyword>
<comment type="subcellular location">
    <subcellularLocation>
        <location evidence="1">Nucleus</location>
    </subcellularLocation>
</comment>
<dbReference type="InterPro" id="IPR036638">
    <property type="entry name" value="HLH_DNA-bd_sf"/>
</dbReference>
<evidence type="ECO:0000256" key="7">
    <source>
        <dbReference type="ARBA" id="ARBA00023163"/>
    </source>
</evidence>
<dbReference type="GO" id="GO:0046983">
    <property type="term" value="F:protein dimerization activity"/>
    <property type="evidence" value="ECO:0007669"/>
    <property type="project" value="InterPro"/>
</dbReference>